<dbReference type="Proteomes" id="UP000233440">
    <property type="component" value="Unassembled WGS sequence"/>
</dbReference>
<evidence type="ECO:0000259" key="5">
    <source>
        <dbReference type="PROSITE" id="PS50901"/>
    </source>
</evidence>
<organism evidence="6 7">
    <name type="scientific">Heyndrickxia camelliae</name>
    <dbReference type="NCBI Taxonomy" id="1707093"/>
    <lineage>
        <taxon>Bacteria</taxon>
        <taxon>Bacillati</taxon>
        <taxon>Bacillota</taxon>
        <taxon>Bacilli</taxon>
        <taxon>Bacillales</taxon>
        <taxon>Bacillaceae</taxon>
        <taxon>Heyndrickxia</taxon>
    </lineage>
</organism>
<dbReference type="PROSITE" id="PS50901">
    <property type="entry name" value="FTSK"/>
    <property type="match status" value="1"/>
</dbReference>
<dbReference type="Pfam" id="PF01580">
    <property type="entry name" value="FtsK_SpoIIIE"/>
    <property type="match status" value="1"/>
</dbReference>
<dbReference type="GO" id="GO:0003677">
    <property type="term" value="F:DNA binding"/>
    <property type="evidence" value="ECO:0007669"/>
    <property type="project" value="InterPro"/>
</dbReference>
<evidence type="ECO:0000256" key="2">
    <source>
        <dbReference type="ARBA" id="ARBA00022741"/>
    </source>
</evidence>
<dbReference type="AlphaFoldDB" id="A0A2N3LCV6"/>
<dbReference type="Gene3D" id="3.40.50.300">
    <property type="entry name" value="P-loop containing nucleotide triphosphate hydrolases"/>
    <property type="match status" value="1"/>
</dbReference>
<dbReference type="GO" id="GO:0016020">
    <property type="term" value="C:membrane"/>
    <property type="evidence" value="ECO:0007669"/>
    <property type="project" value="UniProtKB-SubCell"/>
</dbReference>
<keyword evidence="7" id="KW-1185">Reference proteome</keyword>
<dbReference type="PANTHER" id="PTHR22683:SF41">
    <property type="entry name" value="DNA TRANSLOCASE FTSK"/>
    <property type="match status" value="1"/>
</dbReference>
<accession>A0A2N3LCV6</accession>
<keyword evidence="2 4" id="KW-0547">Nucleotide-binding</keyword>
<dbReference type="InterPro" id="IPR050206">
    <property type="entry name" value="FtsK/SpoIIIE/SftA"/>
</dbReference>
<dbReference type="InterPro" id="IPR027417">
    <property type="entry name" value="P-loop_NTPase"/>
</dbReference>
<proteinExistence type="predicted"/>
<sequence length="387" mass="44767">MKIMSVLEVVAKLHEKAQLKKAFKNAGLINKYKSGDKEILIYPKIHSVQFDKKDKKTIYTFSLLNGMDPKEVKKKEYVFQQHFGKNIEMEGDLKKFVLKVYQKSMPKELTYKFSEIQPIVAHFKLGIIAGMNRNGQYVAFDLLKHPHILIAGETGSGKSTQLRSIITTLIKTKRPEEMELYLADCKKSEFHIFRKVEHVQCALSQPRDIRKMLQHIKKELDERSDLTETFEVSHVDDLPQEHKRPYIVVCIDEFVMLRKDETIMDILTEIVAIGRTLGVFAILSMQRPNAQVLDTTVRANLTVSMGFKLRDKVESRIVNTPNAEKIEVSGRFIMNSDKLFELQAPYLDIEKAKILLNPFYVSKKEVKEVMDEQPQLSEKDVFNDVNE</sequence>
<gene>
    <name evidence="6" type="ORF">CWO92_24365</name>
</gene>
<keyword evidence="3 4" id="KW-0067">ATP-binding</keyword>
<dbReference type="EMBL" id="PIQO01000044">
    <property type="protein sequence ID" value="PKR82441.1"/>
    <property type="molecule type" value="Genomic_DNA"/>
</dbReference>
<evidence type="ECO:0000256" key="4">
    <source>
        <dbReference type="PROSITE-ProRule" id="PRU00289"/>
    </source>
</evidence>
<evidence type="ECO:0000256" key="1">
    <source>
        <dbReference type="ARBA" id="ARBA00004141"/>
    </source>
</evidence>
<dbReference type="SMART" id="SM00382">
    <property type="entry name" value="AAA"/>
    <property type="match status" value="1"/>
</dbReference>
<evidence type="ECO:0000313" key="6">
    <source>
        <dbReference type="EMBL" id="PKR82441.1"/>
    </source>
</evidence>
<dbReference type="PANTHER" id="PTHR22683">
    <property type="entry name" value="SPORULATION PROTEIN RELATED"/>
    <property type="match status" value="1"/>
</dbReference>
<protein>
    <submittedName>
        <fullName evidence="6">Chromosome partitioning protein ParA</fullName>
    </submittedName>
</protein>
<name>A0A2N3LCV6_9BACI</name>
<comment type="caution">
    <text evidence="6">The sequence shown here is derived from an EMBL/GenBank/DDBJ whole genome shotgun (WGS) entry which is preliminary data.</text>
</comment>
<evidence type="ECO:0000256" key="3">
    <source>
        <dbReference type="ARBA" id="ARBA00022840"/>
    </source>
</evidence>
<dbReference type="InterPro" id="IPR003593">
    <property type="entry name" value="AAA+_ATPase"/>
</dbReference>
<dbReference type="InterPro" id="IPR002543">
    <property type="entry name" value="FtsK_dom"/>
</dbReference>
<feature type="domain" description="FtsK" evidence="5">
    <location>
        <begin position="135"/>
        <end position="316"/>
    </location>
</feature>
<reference evidence="6 7" key="1">
    <citation type="submission" date="2017-11" db="EMBL/GenBank/DDBJ databases">
        <title>Bacillus camelliae sp. nov., isolated from pu'er tea.</title>
        <authorList>
            <person name="Niu L."/>
        </authorList>
    </citation>
    <scope>NUCLEOTIDE SEQUENCE [LARGE SCALE GENOMIC DNA]</scope>
    <source>
        <strain evidence="6 7">7578-1</strain>
    </source>
</reference>
<dbReference type="SUPFAM" id="SSF52540">
    <property type="entry name" value="P-loop containing nucleoside triphosphate hydrolases"/>
    <property type="match status" value="1"/>
</dbReference>
<dbReference type="OrthoDB" id="9807790at2"/>
<comment type="subcellular location">
    <subcellularLocation>
        <location evidence="1">Membrane</location>
        <topology evidence="1">Multi-pass membrane protein</topology>
    </subcellularLocation>
</comment>
<feature type="binding site" evidence="4">
    <location>
        <begin position="152"/>
        <end position="159"/>
    </location>
    <ligand>
        <name>ATP</name>
        <dbReference type="ChEBI" id="CHEBI:30616"/>
    </ligand>
</feature>
<dbReference type="GO" id="GO:0005524">
    <property type="term" value="F:ATP binding"/>
    <property type="evidence" value="ECO:0007669"/>
    <property type="project" value="UniProtKB-UniRule"/>
</dbReference>
<evidence type="ECO:0000313" key="7">
    <source>
        <dbReference type="Proteomes" id="UP000233440"/>
    </source>
</evidence>